<protein>
    <submittedName>
        <fullName evidence="1">Uncharacterized protein</fullName>
    </submittedName>
</protein>
<dbReference type="EMBL" id="CM042041">
    <property type="protein sequence ID" value="KAI3712506.1"/>
    <property type="molecule type" value="Genomic_DNA"/>
</dbReference>
<keyword evidence="2" id="KW-1185">Reference proteome</keyword>
<name>A0ACB9ARC7_9ASTR</name>
<sequence>MRIACISLGVSGEDGVHQDKGANDFRTQADAFAVAFCELIGATSVGVVVNEDEYHATEGPCNAKNVDTTALVGALFGFGLGLVADDVKTLVEVPGSLLHRIHGRQPQYILSFPLVEIEVLDKN</sequence>
<proteinExistence type="predicted"/>
<reference evidence="2" key="1">
    <citation type="journal article" date="2022" name="Mol. Ecol. Resour.">
        <title>The genomes of chicory, endive, great burdock and yacon provide insights into Asteraceae palaeo-polyploidization history and plant inulin production.</title>
        <authorList>
            <person name="Fan W."/>
            <person name="Wang S."/>
            <person name="Wang H."/>
            <person name="Wang A."/>
            <person name="Jiang F."/>
            <person name="Liu H."/>
            <person name="Zhao H."/>
            <person name="Xu D."/>
            <person name="Zhang Y."/>
        </authorList>
    </citation>
    <scope>NUCLEOTIDE SEQUENCE [LARGE SCALE GENOMIC DNA]</scope>
    <source>
        <strain evidence="2">cv. Yunnan</strain>
    </source>
</reference>
<gene>
    <name evidence="1" type="ORF">L1987_71063</name>
</gene>
<evidence type="ECO:0000313" key="2">
    <source>
        <dbReference type="Proteomes" id="UP001056120"/>
    </source>
</evidence>
<reference evidence="1 2" key="2">
    <citation type="journal article" date="2022" name="Mol. Ecol. Resour.">
        <title>The genomes of chicory, endive, great burdock and yacon provide insights into Asteraceae paleo-polyploidization history and plant inulin production.</title>
        <authorList>
            <person name="Fan W."/>
            <person name="Wang S."/>
            <person name="Wang H."/>
            <person name="Wang A."/>
            <person name="Jiang F."/>
            <person name="Liu H."/>
            <person name="Zhao H."/>
            <person name="Xu D."/>
            <person name="Zhang Y."/>
        </authorList>
    </citation>
    <scope>NUCLEOTIDE SEQUENCE [LARGE SCALE GENOMIC DNA]</scope>
    <source>
        <strain evidence="2">cv. Yunnan</strain>
        <tissue evidence="1">Leaves</tissue>
    </source>
</reference>
<organism evidence="1 2">
    <name type="scientific">Smallanthus sonchifolius</name>
    <dbReference type="NCBI Taxonomy" id="185202"/>
    <lineage>
        <taxon>Eukaryota</taxon>
        <taxon>Viridiplantae</taxon>
        <taxon>Streptophyta</taxon>
        <taxon>Embryophyta</taxon>
        <taxon>Tracheophyta</taxon>
        <taxon>Spermatophyta</taxon>
        <taxon>Magnoliopsida</taxon>
        <taxon>eudicotyledons</taxon>
        <taxon>Gunneridae</taxon>
        <taxon>Pentapetalae</taxon>
        <taxon>asterids</taxon>
        <taxon>campanulids</taxon>
        <taxon>Asterales</taxon>
        <taxon>Asteraceae</taxon>
        <taxon>Asteroideae</taxon>
        <taxon>Heliantheae alliance</taxon>
        <taxon>Millerieae</taxon>
        <taxon>Smallanthus</taxon>
    </lineage>
</organism>
<accession>A0ACB9ARC7</accession>
<dbReference type="Proteomes" id="UP001056120">
    <property type="component" value="Linkage Group LG24"/>
</dbReference>
<evidence type="ECO:0000313" key="1">
    <source>
        <dbReference type="EMBL" id="KAI3712506.1"/>
    </source>
</evidence>
<comment type="caution">
    <text evidence="1">The sequence shown here is derived from an EMBL/GenBank/DDBJ whole genome shotgun (WGS) entry which is preliminary data.</text>
</comment>